<dbReference type="EMBL" id="JAXCEH010000049">
    <property type="protein sequence ID" value="MFA1559355.1"/>
    <property type="molecule type" value="Genomic_DNA"/>
</dbReference>
<dbReference type="InterPro" id="IPR003593">
    <property type="entry name" value="AAA+_ATPase"/>
</dbReference>
<accession>A0ABV4R8Y0</accession>
<dbReference type="Pfam" id="PF19347">
    <property type="entry name" value="DUF5925"/>
    <property type="match status" value="1"/>
</dbReference>
<dbReference type="InterPro" id="IPR003959">
    <property type="entry name" value="ATPase_AAA_core"/>
</dbReference>
<evidence type="ECO:0000256" key="1">
    <source>
        <dbReference type="ARBA" id="ARBA00007448"/>
    </source>
</evidence>
<proteinExistence type="inferred from homology"/>
<dbReference type="Proteomes" id="UP001569904">
    <property type="component" value="Unassembled WGS sequence"/>
</dbReference>
<reference evidence="3 4" key="1">
    <citation type="submission" date="2023-11" db="EMBL/GenBank/DDBJ databases">
        <title>Actinomadura monticuli sp. nov., isolated from volcanic ash.</title>
        <authorList>
            <person name="Lee S.D."/>
            <person name="Yang H."/>
            <person name="Kim I.S."/>
        </authorList>
    </citation>
    <scope>NUCLEOTIDE SEQUENCE [LARGE SCALE GENOMIC DNA]</scope>
    <source>
        <strain evidence="3 4">DSM 45346</strain>
    </source>
</reference>
<dbReference type="SUPFAM" id="SSF52540">
    <property type="entry name" value="P-loop containing nucleoside triphosphate hydrolases"/>
    <property type="match status" value="1"/>
</dbReference>
<protein>
    <submittedName>
        <fullName evidence="3">DUF5925 domain-containing protein</fullName>
    </submittedName>
</protein>
<dbReference type="InterPro" id="IPR027417">
    <property type="entry name" value="P-loop_NTPase"/>
</dbReference>
<dbReference type="InterPro" id="IPR045969">
    <property type="entry name" value="DUF5925"/>
</dbReference>
<gene>
    <name evidence="3" type="ORF">SM436_37170</name>
</gene>
<comment type="caution">
    <text evidence="3">The sequence shown here is derived from an EMBL/GenBank/DDBJ whole genome shotgun (WGS) entry which is preliminary data.</text>
</comment>
<dbReference type="InterPro" id="IPR050747">
    <property type="entry name" value="Mitochondrial_chaperone_BCS1"/>
</dbReference>
<dbReference type="Gene3D" id="3.40.50.300">
    <property type="entry name" value="P-loop containing nucleotide triphosphate hydrolases"/>
    <property type="match status" value="1"/>
</dbReference>
<dbReference type="RefSeq" id="WP_371946371.1">
    <property type="nucleotide sequence ID" value="NZ_JAXCEH010000049.1"/>
</dbReference>
<organism evidence="3 4">
    <name type="scientific">Actinomadura chokoriensis</name>
    <dbReference type="NCBI Taxonomy" id="454156"/>
    <lineage>
        <taxon>Bacteria</taxon>
        <taxon>Bacillati</taxon>
        <taxon>Actinomycetota</taxon>
        <taxon>Actinomycetes</taxon>
        <taxon>Streptosporangiales</taxon>
        <taxon>Thermomonosporaceae</taxon>
        <taxon>Actinomadura</taxon>
    </lineage>
</organism>
<comment type="similarity">
    <text evidence="1">Belongs to the AAA ATPase family. BCS1 subfamily.</text>
</comment>
<dbReference type="PANTHER" id="PTHR23070">
    <property type="entry name" value="BCS1 AAA-TYPE ATPASE"/>
    <property type="match status" value="1"/>
</dbReference>
<name>A0ABV4R8Y0_9ACTN</name>
<dbReference type="SMART" id="SM00382">
    <property type="entry name" value="AAA"/>
    <property type="match status" value="1"/>
</dbReference>
<evidence type="ECO:0000313" key="3">
    <source>
        <dbReference type="EMBL" id="MFA1559355.1"/>
    </source>
</evidence>
<feature type="domain" description="AAA+ ATPase" evidence="2">
    <location>
        <begin position="214"/>
        <end position="350"/>
    </location>
</feature>
<dbReference type="Pfam" id="PF00004">
    <property type="entry name" value="AAA"/>
    <property type="match status" value="1"/>
</dbReference>
<keyword evidence="4" id="KW-1185">Reference proteome</keyword>
<sequence>MTMSQQRPQEVLHLIEPLENVTDHCEGTAPRAPGNGSEPGPDPALPVVFNLSDNNSPADVMDVLSLRPFASGEQPWSRSTRLEHVKADAPLRPDGARLVRVAHEKGKESVLAEGDGWTLLVNRWKSGVAYVAVSAVTDELAEAVLEASVKDATEPPKTDETSVEMGFWHMGSHGPVRSDRAITADAWADIRRNYTAPVAEAIDEVMSLERDEIAGRLLLLHGPPGTGKTTALRALARAWNDWCQADCVLDPEALFGTPSYLMEVAVGDDEDEKRRWRLLILEDCDELIRGEAKQSTGQGLSRLLNLTDGMLGQGRDVLVAITTNEDLAMLHPAVVRPGRCLAQIEVGPLTRPESLAWLGDADVPAADIGPEGATLAELAALRKGEKRPRNLDAPTTATGFYL</sequence>
<evidence type="ECO:0000313" key="4">
    <source>
        <dbReference type="Proteomes" id="UP001569904"/>
    </source>
</evidence>
<evidence type="ECO:0000259" key="2">
    <source>
        <dbReference type="SMART" id="SM00382"/>
    </source>
</evidence>